<sequence>MIRMKWTGRAMLAVALAAAVAPALACTRAVYLGDNGDVITARSMDWKVDVATNLYVLPRGIARTGQAGPKSLAWTARYGSVVATGYDVSTTDGMNEKGLVANLLWLVESEYPQQRGNKPGLAISLWAQYVLDNFATVDEAVAALKRE</sequence>
<protein>
    <submittedName>
        <fullName evidence="5">Linear amide C-N hydrolase</fullName>
    </submittedName>
</protein>
<feature type="domain" description="Choloylglycine hydrolase/NAAA C-terminal" evidence="4">
    <location>
        <begin position="26"/>
        <end position="145"/>
    </location>
</feature>
<comment type="similarity">
    <text evidence="1">Belongs to the peptidase C59 family.</text>
</comment>
<evidence type="ECO:0000256" key="3">
    <source>
        <dbReference type="SAM" id="SignalP"/>
    </source>
</evidence>
<dbReference type="Proteomes" id="UP000525686">
    <property type="component" value="Unassembled WGS sequence"/>
</dbReference>
<accession>A0A7W3WRI9</accession>
<evidence type="ECO:0000256" key="1">
    <source>
        <dbReference type="ARBA" id="ARBA00006625"/>
    </source>
</evidence>
<evidence type="ECO:0000256" key="2">
    <source>
        <dbReference type="ARBA" id="ARBA00022801"/>
    </source>
</evidence>
<dbReference type="Gene3D" id="3.60.60.10">
    <property type="entry name" value="Penicillin V Acylase, Chain A"/>
    <property type="match status" value="1"/>
</dbReference>
<evidence type="ECO:0000313" key="6">
    <source>
        <dbReference type="Proteomes" id="UP000525686"/>
    </source>
</evidence>
<evidence type="ECO:0000313" key="5">
    <source>
        <dbReference type="EMBL" id="MBB1257151.1"/>
    </source>
</evidence>
<dbReference type="InterPro" id="IPR029055">
    <property type="entry name" value="Ntn_hydrolases_N"/>
</dbReference>
<dbReference type="GO" id="GO:0016787">
    <property type="term" value="F:hydrolase activity"/>
    <property type="evidence" value="ECO:0007669"/>
    <property type="project" value="UniProtKB-KW"/>
</dbReference>
<proteinExistence type="inferred from homology"/>
<dbReference type="SUPFAM" id="SSF56235">
    <property type="entry name" value="N-terminal nucleophile aminohydrolases (Ntn hydrolases)"/>
    <property type="match status" value="1"/>
</dbReference>
<comment type="caution">
    <text evidence="5">The sequence shown here is derived from an EMBL/GenBank/DDBJ whole genome shotgun (WGS) entry which is preliminary data.</text>
</comment>
<feature type="non-terminal residue" evidence="5">
    <location>
        <position position="147"/>
    </location>
</feature>
<dbReference type="AlphaFoldDB" id="A0A7W3WRI9"/>
<organism evidence="5 6">
    <name type="scientific">Streptomyces alkaliterrae</name>
    <dbReference type="NCBI Taxonomy" id="2213162"/>
    <lineage>
        <taxon>Bacteria</taxon>
        <taxon>Bacillati</taxon>
        <taxon>Actinomycetota</taxon>
        <taxon>Actinomycetes</taxon>
        <taxon>Kitasatosporales</taxon>
        <taxon>Streptomycetaceae</taxon>
        <taxon>Streptomyces</taxon>
    </lineage>
</organism>
<keyword evidence="3" id="KW-0732">Signal</keyword>
<dbReference type="EMBL" id="JABJWZ010000672">
    <property type="protein sequence ID" value="MBB1257151.1"/>
    <property type="molecule type" value="Genomic_DNA"/>
</dbReference>
<keyword evidence="2 5" id="KW-0378">Hydrolase</keyword>
<dbReference type="PANTHER" id="PTHR35527:SF2">
    <property type="entry name" value="HYDROLASE"/>
    <property type="match status" value="1"/>
</dbReference>
<name>A0A7W3WRI9_9ACTN</name>
<dbReference type="PANTHER" id="PTHR35527">
    <property type="entry name" value="CHOLOYLGLYCINE HYDROLASE"/>
    <property type="match status" value="1"/>
</dbReference>
<evidence type="ECO:0000259" key="4">
    <source>
        <dbReference type="Pfam" id="PF02275"/>
    </source>
</evidence>
<feature type="signal peptide" evidence="3">
    <location>
        <begin position="1"/>
        <end position="25"/>
    </location>
</feature>
<feature type="chain" id="PRO_5031161059" evidence="3">
    <location>
        <begin position="26"/>
        <end position="147"/>
    </location>
</feature>
<gene>
    <name evidence="5" type="ORF">H3146_28050</name>
</gene>
<dbReference type="Pfam" id="PF02275">
    <property type="entry name" value="CBAH"/>
    <property type="match status" value="1"/>
</dbReference>
<reference evidence="6" key="1">
    <citation type="submission" date="2020-05" db="EMBL/GenBank/DDBJ databases">
        <title>Classification of alakaliphilic streptomycetes isolated from an alkaline soil next to Lonar Crater, India and a proposal for the recognition of Streptomyces alkaliterrae sp. nov.</title>
        <authorList>
            <person name="Golinska P."/>
        </authorList>
    </citation>
    <scope>NUCLEOTIDE SEQUENCE [LARGE SCALE GENOMIC DNA]</scope>
    <source>
        <strain evidence="6">OF3</strain>
    </source>
</reference>
<dbReference type="InterPro" id="IPR052193">
    <property type="entry name" value="Peptidase_C59"/>
</dbReference>
<dbReference type="InterPro" id="IPR029132">
    <property type="entry name" value="CBAH/NAAA_C"/>
</dbReference>